<evidence type="ECO:0000256" key="1">
    <source>
        <dbReference type="SAM" id="Coils"/>
    </source>
</evidence>
<accession>A0A951UED0</accession>
<comment type="caution">
    <text evidence="3">The sequence shown here is derived from an EMBL/GenBank/DDBJ whole genome shotgun (WGS) entry which is preliminary data.</text>
</comment>
<protein>
    <submittedName>
        <fullName evidence="3">HpsJ family protein</fullName>
    </submittedName>
</protein>
<keyword evidence="2" id="KW-1133">Transmembrane helix</keyword>
<reference evidence="3" key="2">
    <citation type="journal article" date="2022" name="Microbiol. Resour. Announc.">
        <title>Metagenome Sequencing to Explore Phylogenomics of Terrestrial Cyanobacteria.</title>
        <authorList>
            <person name="Ward R.D."/>
            <person name="Stajich J.E."/>
            <person name="Johansen J.R."/>
            <person name="Huntemann M."/>
            <person name="Clum A."/>
            <person name="Foster B."/>
            <person name="Foster B."/>
            <person name="Roux S."/>
            <person name="Palaniappan K."/>
            <person name="Varghese N."/>
            <person name="Mukherjee S."/>
            <person name="Reddy T.B.K."/>
            <person name="Daum C."/>
            <person name="Copeland A."/>
            <person name="Chen I.A."/>
            <person name="Ivanova N.N."/>
            <person name="Kyrpides N.C."/>
            <person name="Shapiro N."/>
            <person name="Eloe-Fadrosh E.A."/>
            <person name="Pietrasiak N."/>
        </authorList>
    </citation>
    <scope>NUCLEOTIDE SEQUENCE</scope>
    <source>
        <strain evidence="3">JT2-VF2</strain>
    </source>
</reference>
<keyword evidence="2" id="KW-0472">Membrane</keyword>
<feature type="transmembrane region" description="Helical" evidence="2">
    <location>
        <begin position="89"/>
        <end position="108"/>
    </location>
</feature>
<keyword evidence="2" id="KW-0812">Transmembrane</keyword>
<dbReference type="EMBL" id="JAHHHN010000001">
    <property type="protein sequence ID" value="MBW4559891.1"/>
    <property type="molecule type" value="Genomic_DNA"/>
</dbReference>
<evidence type="ECO:0000256" key="2">
    <source>
        <dbReference type="SAM" id="Phobius"/>
    </source>
</evidence>
<dbReference type="Proteomes" id="UP000715781">
    <property type="component" value="Unassembled WGS sequence"/>
</dbReference>
<feature type="coiled-coil region" evidence="1">
    <location>
        <begin position="112"/>
        <end position="173"/>
    </location>
</feature>
<evidence type="ECO:0000313" key="3">
    <source>
        <dbReference type="EMBL" id="MBW4559891.1"/>
    </source>
</evidence>
<feature type="transmembrane region" description="Helical" evidence="2">
    <location>
        <begin position="241"/>
        <end position="263"/>
    </location>
</feature>
<proteinExistence type="predicted"/>
<reference evidence="3" key="1">
    <citation type="submission" date="2021-05" db="EMBL/GenBank/DDBJ databases">
        <authorList>
            <person name="Pietrasiak N."/>
            <person name="Ward R."/>
            <person name="Stajich J.E."/>
            <person name="Kurbessoian T."/>
        </authorList>
    </citation>
    <scope>NUCLEOTIDE SEQUENCE</scope>
    <source>
        <strain evidence="3">JT2-VF2</strain>
    </source>
</reference>
<organism evidence="3 4">
    <name type="scientific">Mojavia pulchra JT2-VF2</name>
    <dbReference type="NCBI Taxonomy" id="287848"/>
    <lineage>
        <taxon>Bacteria</taxon>
        <taxon>Bacillati</taxon>
        <taxon>Cyanobacteriota</taxon>
        <taxon>Cyanophyceae</taxon>
        <taxon>Nostocales</taxon>
        <taxon>Nostocaceae</taxon>
    </lineage>
</organism>
<evidence type="ECO:0000313" key="4">
    <source>
        <dbReference type="Proteomes" id="UP000715781"/>
    </source>
</evidence>
<name>A0A951UED0_9NOST</name>
<gene>
    <name evidence="3" type="ORF">KME32_01840</name>
</gene>
<dbReference type="NCBIfam" id="NF038305">
    <property type="entry name" value="HpsJ_fam"/>
    <property type="match status" value="1"/>
</dbReference>
<feature type="transmembrane region" description="Helical" evidence="2">
    <location>
        <begin position="12"/>
        <end position="33"/>
    </location>
</feature>
<sequence length="279" mass="31222">MVNRSASVNTALILKVVGIILILSFLVDFLIFLLPFQPTDRGWQINLATAVVDRGIVPLVGLGMLFAAYWFENVEDGDRPQGIDLRFPALILASILGLLFLLIFPLHLNNVRQASTQTVTQINQDAEQAENQLKNQLAQFQAQLNNEQGKAQLEQLRNQARSQFAELLKDEQKYKQALENPQLPAAQKELLRKFKANPQELDKFIAQQTDPQGLANQRLNQIRQRREEAEKQARDNAWKSGLRIGISSLLLSIGYIIIGWTGLKSMGAAKGGGRKASVR</sequence>
<dbReference type="AlphaFoldDB" id="A0A951UED0"/>
<keyword evidence="1" id="KW-0175">Coiled coil</keyword>
<dbReference type="InterPro" id="IPR047709">
    <property type="entry name" value="HpsJ-like"/>
</dbReference>